<dbReference type="EMBL" id="JBELQE010000076">
    <property type="protein sequence ID" value="MER2250843.1"/>
    <property type="molecule type" value="Genomic_DNA"/>
</dbReference>
<organism evidence="5 6">
    <name type="scientific">Methylorubrum podarium</name>
    <dbReference type="NCBI Taxonomy" id="200476"/>
    <lineage>
        <taxon>Bacteria</taxon>
        <taxon>Pseudomonadati</taxon>
        <taxon>Pseudomonadota</taxon>
        <taxon>Alphaproteobacteria</taxon>
        <taxon>Hyphomicrobiales</taxon>
        <taxon>Methylobacteriaceae</taxon>
        <taxon>Methylorubrum</taxon>
    </lineage>
</organism>
<keyword evidence="5" id="KW-0808">Transferase</keyword>
<protein>
    <submittedName>
        <fullName evidence="5">DegT/DnrJ/EryC1/StrS family aminotransferase</fullName>
        <ecNumber evidence="5">2.6.1.-</ecNumber>
    </submittedName>
</protein>
<evidence type="ECO:0000256" key="4">
    <source>
        <dbReference type="SAM" id="MobiDB-lite"/>
    </source>
</evidence>
<dbReference type="Gene3D" id="3.90.1150.10">
    <property type="entry name" value="Aspartate Aminotransferase, domain 1"/>
    <property type="match status" value="1"/>
</dbReference>
<keyword evidence="5" id="KW-0032">Aminotransferase</keyword>
<keyword evidence="6" id="KW-1185">Reference proteome</keyword>
<dbReference type="CDD" id="cd00616">
    <property type="entry name" value="AHBA_syn"/>
    <property type="match status" value="1"/>
</dbReference>
<evidence type="ECO:0000256" key="1">
    <source>
        <dbReference type="ARBA" id="ARBA00022898"/>
    </source>
</evidence>
<proteinExistence type="inferred from homology"/>
<dbReference type="InterPro" id="IPR000653">
    <property type="entry name" value="DegT/StrS_aminotransferase"/>
</dbReference>
<dbReference type="InterPro" id="IPR015422">
    <property type="entry name" value="PyrdxlP-dep_Trfase_small"/>
</dbReference>
<dbReference type="SUPFAM" id="SSF53383">
    <property type="entry name" value="PLP-dependent transferases"/>
    <property type="match status" value="1"/>
</dbReference>
<evidence type="ECO:0000313" key="6">
    <source>
        <dbReference type="Proteomes" id="UP001480955"/>
    </source>
</evidence>
<dbReference type="PIRSF" id="PIRSF000390">
    <property type="entry name" value="PLP_StrS"/>
    <property type="match status" value="1"/>
</dbReference>
<sequence length="423" mass="46113">MRTAPLDPAPEAKSLPRPERELPVQATLRRLEQEFARVLDTAPETASGAALGAESAADPVYVTRPFLPPLEEFEPLLRQIWQTRILTNGGPFHRELEARLRHHLGVPQVALFNNATTALIMALRALDLTGEVITTPYSFVATSHALLWSGLTPVFVDIDPVTLNLDPARIEAAITPRTSAILPVHCYGRPCDVEAIGAIADRHGLKVIYDAAHAFGVDHGGVSVLNHGDLSVLSFHATKVFNTFEGGAIVCADPAMKDRIDKLKNFGHDGETSVPDVGLNGKMSELNAALGLVQLRHIGTALAQRRAVDAAYREGLQGIPGIRCLDFPGESAANYAYFPILVGPDYPIGRDALYDALKRDGIHPRRYFHPLISDFPMYRTLPSARREDLPVASAAADRVLCLPIYPDLDPAIVARIVRRIARP</sequence>
<dbReference type="Gene3D" id="3.40.640.10">
    <property type="entry name" value="Type I PLP-dependent aspartate aminotransferase-like (Major domain)"/>
    <property type="match status" value="1"/>
</dbReference>
<dbReference type="InterPro" id="IPR015424">
    <property type="entry name" value="PyrdxlP-dep_Trfase"/>
</dbReference>
<evidence type="ECO:0000313" key="5">
    <source>
        <dbReference type="EMBL" id="MER2250843.1"/>
    </source>
</evidence>
<dbReference type="GO" id="GO:0008483">
    <property type="term" value="F:transaminase activity"/>
    <property type="evidence" value="ECO:0007669"/>
    <property type="project" value="UniProtKB-KW"/>
</dbReference>
<gene>
    <name evidence="5" type="ORF">ABS772_13055</name>
</gene>
<dbReference type="EC" id="2.6.1.-" evidence="5"/>
<dbReference type="PANTHER" id="PTHR30244">
    <property type="entry name" value="TRANSAMINASE"/>
    <property type="match status" value="1"/>
</dbReference>
<evidence type="ECO:0000256" key="2">
    <source>
        <dbReference type="ARBA" id="ARBA00037999"/>
    </source>
</evidence>
<name>A0ABV1QN71_9HYPH</name>
<dbReference type="Proteomes" id="UP001480955">
    <property type="component" value="Unassembled WGS sequence"/>
</dbReference>
<comment type="caution">
    <text evidence="5">The sequence shown here is derived from an EMBL/GenBank/DDBJ whole genome shotgun (WGS) entry which is preliminary data.</text>
</comment>
<reference evidence="5 6" key="1">
    <citation type="submission" date="2024-06" db="EMBL/GenBank/DDBJ databases">
        <authorList>
            <person name="Campbell A.G."/>
        </authorList>
    </citation>
    <scope>NUCLEOTIDE SEQUENCE [LARGE SCALE GENOMIC DNA]</scope>
    <source>
        <strain evidence="5 6">EM12</strain>
    </source>
</reference>
<dbReference type="Pfam" id="PF01041">
    <property type="entry name" value="DegT_DnrJ_EryC1"/>
    <property type="match status" value="1"/>
</dbReference>
<comment type="similarity">
    <text evidence="2 3">Belongs to the DegT/DnrJ/EryC1 family.</text>
</comment>
<dbReference type="PANTHER" id="PTHR30244:SF9">
    <property type="entry name" value="PROTEIN RV3402C"/>
    <property type="match status" value="1"/>
</dbReference>
<dbReference type="InterPro" id="IPR015421">
    <property type="entry name" value="PyrdxlP-dep_Trfase_major"/>
</dbReference>
<dbReference type="RefSeq" id="WP_350395099.1">
    <property type="nucleotide sequence ID" value="NZ_JBELQE010000076.1"/>
</dbReference>
<feature type="region of interest" description="Disordered" evidence="4">
    <location>
        <begin position="1"/>
        <end position="20"/>
    </location>
</feature>
<evidence type="ECO:0000256" key="3">
    <source>
        <dbReference type="RuleBase" id="RU004508"/>
    </source>
</evidence>
<keyword evidence="1 3" id="KW-0663">Pyridoxal phosphate</keyword>
<accession>A0ABV1QN71</accession>